<dbReference type="GeneID" id="101848188"/>
<organism evidence="2 3">
    <name type="scientific">Aplysia californica</name>
    <name type="common">California sea hare</name>
    <dbReference type="NCBI Taxonomy" id="6500"/>
    <lineage>
        <taxon>Eukaryota</taxon>
        <taxon>Metazoa</taxon>
        <taxon>Spiralia</taxon>
        <taxon>Lophotrochozoa</taxon>
        <taxon>Mollusca</taxon>
        <taxon>Gastropoda</taxon>
        <taxon>Heterobranchia</taxon>
        <taxon>Euthyneura</taxon>
        <taxon>Tectipleura</taxon>
        <taxon>Aplysiida</taxon>
        <taxon>Aplysioidea</taxon>
        <taxon>Aplysiidae</taxon>
        <taxon>Aplysia</taxon>
    </lineage>
</organism>
<dbReference type="RefSeq" id="XP_005094684.1">
    <property type="nucleotide sequence ID" value="XM_005094627.3"/>
</dbReference>
<protein>
    <submittedName>
        <fullName evidence="3">Uncharacterized protein LOC101848188</fullName>
    </submittedName>
</protein>
<feature type="chain" id="PRO_5045939444" evidence="1">
    <location>
        <begin position="17"/>
        <end position="190"/>
    </location>
</feature>
<evidence type="ECO:0000313" key="3">
    <source>
        <dbReference type="RefSeq" id="XP_005094684.1"/>
    </source>
</evidence>
<keyword evidence="1" id="KW-0732">Signal</keyword>
<proteinExistence type="predicted"/>
<dbReference type="Proteomes" id="UP000694888">
    <property type="component" value="Unplaced"/>
</dbReference>
<gene>
    <name evidence="3" type="primary">LOC101848188</name>
</gene>
<reference evidence="3" key="1">
    <citation type="submission" date="2025-08" db="UniProtKB">
        <authorList>
            <consortium name="RefSeq"/>
        </authorList>
    </citation>
    <scope>IDENTIFICATION</scope>
</reference>
<feature type="signal peptide" evidence="1">
    <location>
        <begin position="1"/>
        <end position="16"/>
    </location>
</feature>
<sequence>MNIVVVLTCIVGVSLAAPTSDPCADMLKTTQKCFTDNGIPSEEVNAMIKAVSIGNMAGMNFTNYCGDRKDAFLNASKCVRDAVNTCSPNSYDVSLNFDYSKYMDALCTDKNIKLECVSHSGFIDAFSKCIKDEAARQFNSTTVSVCDQGKISLSCVKTVVGACDEHTGEFYHDFMQPTVEQACKGNTVLG</sequence>
<evidence type="ECO:0000313" key="2">
    <source>
        <dbReference type="Proteomes" id="UP000694888"/>
    </source>
</evidence>
<keyword evidence="2" id="KW-1185">Reference proteome</keyword>
<accession>A0ABM0JIV8</accession>
<name>A0ABM0JIV8_APLCA</name>
<evidence type="ECO:0000256" key="1">
    <source>
        <dbReference type="SAM" id="SignalP"/>
    </source>
</evidence>